<name>W4PLE2_9BACE</name>
<evidence type="ECO:0000256" key="1">
    <source>
        <dbReference type="ARBA" id="ARBA00022679"/>
    </source>
</evidence>
<gene>
    <name evidence="3" type="ORF">JCM6294_3751</name>
</gene>
<dbReference type="Pfam" id="PF01648">
    <property type="entry name" value="ACPS"/>
    <property type="match status" value="1"/>
</dbReference>
<dbReference type="GO" id="GO:0008897">
    <property type="term" value="F:holo-[acyl-carrier-protein] synthase activity"/>
    <property type="evidence" value="ECO:0007669"/>
    <property type="project" value="InterPro"/>
</dbReference>
<dbReference type="STRING" id="1121100.GCA_000428105_00009"/>
<evidence type="ECO:0000313" key="3">
    <source>
        <dbReference type="EMBL" id="GAE20530.1"/>
    </source>
</evidence>
<dbReference type="Gene3D" id="3.90.470.20">
    <property type="entry name" value="4'-phosphopantetheinyl transferase domain"/>
    <property type="match status" value="1"/>
</dbReference>
<keyword evidence="1" id="KW-0808">Transferase</keyword>
<sequence length="204" mass="22888">MALLLEHKTEGLHWAVWRMDETPEALIALLPAACREEYGRECRSFASVQRRQEWLSVRVLLHVMCPSAGRIAYSPHGKPFLTDRSASIGISHTKGYAAVILSPASAVGIDIERYSSRVDRVASRFLRDDEVVLPFRGETLWSLLLHWSAKETVYKCMENPDATSVSSVFPVSFLPKPEWLRCKSVLPGGIRCSRWAIACIPTSC</sequence>
<organism evidence="3 4">
    <name type="scientific">Bacteroides pyogenes DSM 20611 = JCM 6294</name>
    <dbReference type="NCBI Taxonomy" id="1121100"/>
    <lineage>
        <taxon>Bacteria</taxon>
        <taxon>Pseudomonadati</taxon>
        <taxon>Bacteroidota</taxon>
        <taxon>Bacteroidia</taxon>
        <taxon>Bacteroidales</taxon>
        <taxon>Bacteroidaceae</taxon>
        <taxon>Bacteroides</taxon>
    </lineage>
</organism>
<dbReference type="eggNOG" id="COG2091">
    <property type="taxonomic scope" value="Bacteria"/>
</dbReference>
<evidence type="ECO:0000313" key="4">
    <source>
        <dbReference type="Proteomes" id="UP000018842"/>
    </source>
</evidence>
<dbReference type="SUPFAM" id="SSF56214">
    <property type="entry name" value="4'-phosphopantetheinyl transferase"/>
    <property type="match status" value="2"/>
</dbReference>
<dbReference type="InterPro" id="IPR008278">
    <property type="entry name" value="4-PPantetheinyl_Trfase_dom"/>
</dbReference>
<feature type="domain" description="4'-phosphopantetheinyl transferase" evidence="2">
    <location>
        <begin position="106"/>
        <end position="158"/>
    </location>
</feature>
<reference evidence="4" key="1">
    <citation type="journal article" date="2014" name="Genome">
        <title>Draft Genome Sequences of Three Strains of Bacteroides pyogenes Isolated from a Cat and Swine.</title>
        <authorList>
            <person name="Sakamoto M."/>
            <person name="Oshima K."/>
            <person name="Suda W."/>
            <person name="Kitamura K."/>
            <person name="Iida T."/>
            <person name="Hattori M."/>
            <person name="Ohkuma M."/>
        </authorList>
    </citation>
    <scope>NUCLEOTIDE SEQUENCE [LARGE SCALE GENOMIC DNA]</scope>
    <source>
        <strain evidence="4">JCM 6294</strain>
    </source>
</reference>
<proteinExistence type="predicted"/>
<dbReference type="Proteomes" id="UP000018842">
    <property type="component" value="Unassembled WGS sequence"/>
</dbReference>
<evidence type="ECO:0000259" key="2">
    <source>
        <dbReference type="Pfam" id="PF01648"/>
    </source>
</evidence>
<dbReference type="GO" id="GO:0000287">
    <property type="term" value="F:magnesium ion binding"/>
    <property type="evidence" value="ECO:0007669"/>
    <property type="project" value="InterPro"/>
</dbReference>
<comment type="caution">
    <text evidence="3">The sequence shown here is derived from an EMBL/GenBank/DDBJ whole genome shotgun (WGS) entry which is preliminary data.</text>
</comment>
<accession>W4PLE2</accession>
<dbReference type="EMBL" id="BAIR01000061">
    <property type="protein sequence ID" value="GAE20530.1"/>
    <property type="molecule type" value="Genomic_DNA"/>
</dbReference>
<dbReference type="InterPro" id="IPR037143">
    <property type="entry name" value="4-PPantetheinyl_Trfase_dom_sf"/>
</dbReference>
<protein>
    <submittedName>
        <fullName evidence="3">Siderophore biosynthesis regulatory protein</fullName>
    </submittedName>
</protein>
<dbReference type="AlphaFoldDB" id="W4PLE2"/>